<organism evidence="1">
    <name type="scientific">marine sediment metagenome</name>
    <dbReference type="NCBI Taxonomy" id="412755"/>
    <lineage>
        <taxon>unclassified sequences</taxon>
        <taxon>metagenomes</taxon>
        <taxon>ecological metagenomes</taxon>
    </lineage>
</organism>
<comment type="caution">
    <text evidence="1">The sequence shown here is derived from an EMBL/GenBank/DDBJ whole genome shotgun (WGS) entry which is preliminary data.</text>
</comment>
<protein>
    <submittedName>
        <fullName evidence="1">Uncharacterized protein</fullName>
    </submittedName>
</protein>
<evidence type="ECO:0000313" key="1">
    <source>
        <dbReference type="EMBL" id="KKK86731.1"/>
    </source>
</evidence>
<dbReference type="AlphaFoldDB" id="A0A0F9BQP9"/>
<feature type="non-terminal residue" evidence="1">
    <location>
        <position position="1"/>
    </location>
</feature>
<sequence length="77" mass="8588">IKASLKHNIMAGRPWLLYVDADLYTQMVLATNDKLKVFMSDKNIFQTVLPMIGPNIVIRRMDALNHAAGSGETQVTT</sequence>
<proteinExistence type="predicted"/>
<name>A0A0F9BQP9_9ZZZZ</name>
<reference evidence="1" key="1">
    <citation type="journal article" date="2015" name="Nature">
        <title>Complex archaea that bridge the gap between prokaryotes and eukaryotes.</title>
        <authorList>
            <person name="Spang A."/>
            <person name="Saw J.H."/>
            <person name="Jorgensen S.L."/>
            <person name="Zaremba-Niedzwiedzka K."/>
            <person name="Martijn J."/>
            <person name="Lind A.E."/>
            <person name="van Eijk R."/>
            <person name="Schleper C."/>
            <person name="Guy L."/>
            <person name="Ettema T.J."/>
        </authorList>
    </citation>
    <scope>NUCLEOTIDE SEQUENCE</scope>
</reference>
<accession>A0A0F9BQP9</accession>
<gene>
    <name evidence="1" type="ORF">LCGC14_2760290</name>
</gene>
<dbReference type="EMBL" id="LAZR01050715">
    <property type="protein sequence ID" value="KKK86731.1"/>
    <property type="molecule type" value="Genomic_DNA"/>
</dbReference>